<dbReference type="AlphaFoldDB" id="A0A368QB94"/>
<reference evidence="2" key="1">
    <citation type="journal article" date="2012" name="Nat. Biotechnol.">
        <title>Reference genome sequence of the model plant Setaria.</title>
        <authorList>
            <person name="Bennetzen J.L."/>
            <person name="Schmutz J."/>
            <person name="Wang H."/>
            <person name="Percifield R."/>
            <person name="Hawkins J."/>
            <person name="Pontaroli A.C."/>
            <person name="Estep M."/>
            <person name="Feng L."/>
            <person name="Vaughn J.N."/>
            <person name="Grimwood J."/>
            <person name="Jenkins J."/>
            <person name="Barry K."/>
            <person name="Lindquist E."/>
            <person name="Hellsten U."/>
            <person name="Deshpande S."/>
            <person name="Wang X."/>
            <person name="Wu X."/>
            <person name="Mitros T."/>
            <person name="Triplett J."/>
            <person name="Yang X."/>
            <person name="Ye C.Y."/>
            <person name="Mauro-Herrera M."/>
            <person name="Wang L."/>
            <person name="Li P."/>
            <person name="Sharma M."/>
            <person name="Sharma R."/>
            <person name="Ronald P.C."/>
            <person name="Panaud O."/>
            <person name="Kellogg E.A."/>
            <person name="Brutnell T.P."/>
            <person name="Doust A.N."/>
            <person name="Tuskan G.A."/>
            <person name="Rokhsar D."/>
            <person name="Devos K.M."/>
        </authorList>
    </citation>
    <scope>NUCLEOTIDE SEQUENCE [LARGE SCALE GENOMIC DNA]</scope>
    <source>
        <strain evidence="2">Yugu1</strain>
    </source>
</reference>
<feature type="compositionally biased region" description="Acidic residues" evidence="1">
    <location>
        <begin position="11"/>
        <end position="22"/>
    </location>
</feature>
<evidence type="ECO:0000313" key="2">
    <source>
        <dbReference type="EMBL" id="RCV15209.1"/>
    </source>
</evidence>
<evidence type="ECO:0000256" key="1">
    <source>
        <dbReference type="SAM" id="MobiDB-lite"/>
    </source>
</evidence>
<sequence>MAAARAWTTPAEEEEEEEEEATAAEASSATAASKRRRLSSPQHPRGMPPTPAAAGEAAAGKEEVEAVTESVAAAGAFVPNSPICRPYMVEYDSNGEELSEPSLSPDPVLSEAYEKAEQKYSKKIAQLPKLPTLDDETYFDSNPIQESAADTILTASKFVLGLSAYIGTWDSCI</sequence>
<gene>
    <name evidence="2" type="ORF">SETIT_3G039900v2</name>
</gene>
<name>A0A368QB94_SETIT</name>
<organism evidence="2">
    <name type="scientific">Setaria italica</name>
    <name type="common">Foxtail millet</name>
    <name type="synonym">Panicum italicum</name>
    <dbReference type="NCBI Taxonomy" id="4555"/>
    <lineage>
        <taxon>Eukaryota</taxon>
        <taxon>Viridiplantae</taxon>
        <taxon>Streptophyta</taxon>
        <taxon>Embryophyta</taxon>
        <taxon>Tracheophyta</taxon>
        <taxon>Spermatophyta</taxon>
        <taxon>Magnoliopsida</taxon>
        <taxon>Liliopsida</taxon>
        <taxon>Poales</taxon>
        <taxon>Poaceae</taxon>
        <taxon>PACMAD clade</taxon>
        <taxon>Panicoideae</taxon>
        <taxon>Panicodae</taxon>
        <taxon>Paniceae</taxon>
        <taxon>Cenchrinae</taxon>
        <taxon>Setaria</taxon>
    </lineage>
</organism>
<dbReference type="OrthoDB" id="10581412at2759"/>
<dbReference type="EMBL" id="CM003530">
    <property type="protein sequence ID" value="RCV15209.1"/>
    <property type="molecule type" value="Genomic_DNA"/>
</dbReference>
<feature type="compositionally biased region" description="Low complexity" evidence="1">
    <location>
        <begin position="23"/>
        <end position="32"/>
    </location>
</feature>
<protein>
    <submittedName>
        <fullName evidence="2">Uncharacterized protein</fullName>
    </submittedName>
</protein>
<reference evidence="2" key="2">
    <citation type="submission" date="2015-07" db="EMBL/GenBank/DDBJ databases">
        <authorList>
            <person name="Noorani M."/>
        </authorList>
    </citation>
    <scope>NUCLEOTIDE SEQUENCE</scope>
    <source>
        <strain evidence="2">Yugu1</strain>
    </source>
</reference>
<proteinExistence type="predicted"/>
<feature type="region of interest" description="Disordered" evidence="1">
    <location>
        <begin position="1"/>
        <end position="63"/>
    </location>
</feature>
<accession>A0A368QB94</accession>
<feature type="compositionally biased region" description="Low complexity" evidence="1">
    <location>
        <begin position="1"/>
        <end position="10"/>
    </location>
</feature>